<dbReference type="EMBL" id="JAGQLH010000068">
    <property type="protein sequence ID" value="MCA9386015.1"/>
    <property type="molecule type" value="Genomic_DNA"/>
</dbReference>
<reference evidence="2" key="1">
    <citation type="submission" date="2020-04" db="EMBL/GenBank/DDBJ databases">
        <authorList>
            <person name="Zhang T."/>
        </authorList>
    </citation>
    <scope>NUCLEOTIDE SEQUENCE</scope>
    <source>
        <strain evidence="2">HKST-UBA11</strain>
    </source>
</reference>
<dbReference type="AlphaFoldDB" id="A0A955L8J3"/>
<reference evidence="2" key="2">
    <citation type="journal article" date="2021" name="Microbiome">
        <title>Successional dynamics and alternative stable states in a saline activated sludge microbial community over 9 years.</title>
        <authorList>
            <person name="Wang Y."/>
            <person name="Ye J."/>
            <person name="Ju F."/>
            <person name="Liu L."/>
            <person name="Boyd J.A."/>
            <person name="Deng Y."/>
            <person name="Parks D.H."/>
            <person name="Jiang X."/>
            <person name="Yin X."/>
            <person name="Woodcroft B.J."/>
            <person name="Tyson G.W."/>
            <person name="Hugenholtz P."/>
            <person name="Polz M.F."/>
            <person name="Zhang T."/>
        </authorList>
    </citation>
    <scope>NUCLEOTIDE SEQUENCE</scope>
    <source>
        <strain evidence="2">HKST-UBA11</strain>
    </source>
</reference>
<keyword evidence="1" id="KW-0812">Transmembrane</keyword>
<proteinExistence type="predicted"/>
<feature type="transmembrane region" description="Helical" evidence="1">
    <location>
        <begin position="35"/>
        <end position="59"/>
    </location>
</feature>
<protein>
    <submittedName>
        <fullName evidence="2">Uncharacterized protein</fullName>
    </submittedName>
</protein>
<keyword evidence="1" id="KW-0472">Membrane</keyword>
<gene>
    <name evidence="2" type="ORF">KC717_05195</name>
</gene>
<sequence length="94" mass="10176">MGKKKASLILLSSATFIVLLVFVGRILVAGQNANIPYILGGATFITCIPLILAFITFSITTKKTKYAIWISLAILFICSFMTAILSFIGRITST</sequence>
<dbReference type="Proteomes" id="UP000754563">
    <property type="component" value="Unassembled WGS sequence"/>
</dbReference>
<feature type="transmembrane region" description="Helical" evidence="1">
    <location>
        <begin position="66"/>
        <end position="88"/>
    </location>
</feature>
<comment type="caution">
    <text evidence="2">The sequence shown here is derived from an EMBL/GenBank/DDBJ whole genome shotgun (WGS) entry which is preliminary data.</text>
</comment>
<accession>A0A955L8J3</accession>
<keyword evidence="1" id="KW-1133">Transmembrane helix</keyword>
<name>A0A955L8J3_9BACT</name>
<feature type="transmembrane region" description="Helical" evidence="1">
    <location>
        <begin position="7"/>
        <end position="29"/>
    </location>
</feature>
<evidence type="ECO:0000313" key="2">
    <source>
        <dbReference type="EMBL" id="MCA9386015.1"/>
    </source>
</evidence>
<evidence type="ECO:0000256" key="1">
    <source>
        <dbReference type="SAM" id="Phobius"/>
    </source>
</evidence>
<evidence type="ECO:0000313" key="3">
    <source>
        <dbReference type="Proteomes" id="UP000754563"/>
    </source>
</evidence>
<organism evidence="2 3">
    <name type="scientific">Candidatus Dojkabacteria bacterium</name>
    <dbReference type="NCBI Taxonomy" id="2099670"/>
    <lineage>
        <taxon>Bacteria</taxon>
        <taxon>Candidatus Dojkabacteria</taxon>
    </lineage>
</organism>